<keyword evidence="13" id="KW-1185">Reference proteome</keyword>
<dbReference type="InterPro" id="IPR045349">
    <property type="entry name" value="SLC41A1-3"/>
</dbReference>
<comment type="similarity">
    <text evidence="2">Belongs to the SLC41A transporter family.</text>
</comment>
<feature type="compositionally biased region" description="Acidic residues" evidence="9">
    <location>
        <begin position="164"/>
        <end position="173"/>
    </location>
</feature>
<evidence type="ECO:0000313" key="13">
    <source>
        <dbReference type="Proteomes" id="UP000077521"/>
    </source>
</evidence>
<gene>
    <name evidence="12" type="ORF">A4X13_0g2081</name>
</gene>
<dbReference type="GO" id="GO:0008324">
    <property type="term" value="F:monoatomic cation transmembrane transporter activity"/>
    <property type="evidence" value="ECO:0007669"/>
    <property type="project" value="InterPro"/>
</dbReference>
<keyword evidence="7" id="KW-0406">Ion transport</keyword>
<evidence type="ECO:0000256" key="8">
    <source>
        <dbReference type="ARBA" id="ARBA00023136"/>
    </source>
</evidence>
<feature type="domain" description="SLC41A/MgtE integral membrane" evidence="11">
    <location>
        <begin position="654"/>
        <end position="736"/>
    </location>
</feature>
<evidence type="ECO:0000313" key="12">
    <source>
        <dbReference type="EMBL" id="KAE8257850.1"/>
    </source>
</evidence>
<feature type="domain" description="SLC41A/MgtE integral membrane" evidence="11">
    <location>
        <begin position="429"/>
        <end position="487"/>
    </location>
</feature>
<feature type="transmembrane region" description="Helical" evidence="10">
    <location>
        <begin position="501"/>
        <end position="522"/>
    </location>
</feature>
<dbReference type="AlphaFoldDB" id="A0A177TL78"/>
<evidence type="ECO:0000256" key="4">
    <source>
        <dbReference type="ARBA" id="ARBA00022692"/>
    </source>
</evidence>
<keyword evidence="4 10" id="KW-0812">Transmembrane</keyword>
<keyword evidence="8 10" id="KW-0472">Membrane</keyword>
<evidence type="ECO:0000256" key="3">
    <source>
        <dbReference type="ARBA" id="ARBA00022448"/>
    </source>
</evidence>
<dbReference type="PANTHER" id="PTHR16228:SF7">
    <property type="entry name" value="SLC41A_MGTE INTEGRAL MEMBRANE DOMAIN-CONTAINING PROTEIN"/>
    <property type="match status" value="1"/>
</dbReference>
<evidence type="ECO:0000256" key="10">
    <source>
        <dbReference type="SAM" id="Phobius"/>
    </source>
</evidence>
<evidence type="ECO:0000256" key="6">
    <source>
        <dbReference type="ARBA" id="ARBA00022989"/>
    </source>
</evidence>
<comment type="subcellular location">
    <subcellularLocation>
        <location evidence="1">Membrane</location>
        <topology evidence="1">Multi-pass membrane protein</topology>
    </subcellularLocation>
</comment>
<evidence type="ECO:0000256" key="2">
    <source>
        <dbReference type="ARBA" id="ARBA00009749"/>
    </source>
</evidence>
<dbReference type="Proteomes" id="UP000077521">
    <property type="component" value="Unassembled WGS sequence"/>
</dbReference>
<reference evidence="12" key="2">
    <citation type="journal article" date="2019" name="IMA Fungus">
        <title>Genome sequencing and comparison of five Tilletia species to identify candidate genes for the detection of regulated species infecting wheat.</title>
        <authorList>
            <person name="Nguyen H.D.T."/>
            <person name="Sultana T."/>
            <person name="Kesanakurti P."/>
            <person name="Hambleton S."/>
        </authorList>
    </citation>
    <scope>NUCLEOTIDE SEQUENCE</scope>
    <source>
        <strain evidence="12">DAOMC 236416</strain>
    </source>
</reference>
<dbReference type="Pfam" id="PF01769">
    <property type="entry name" value="MgtE"/>
    <property type="match status" value="3"/>
</dbReference>
<feature type="compositionally biased region" description="Low complexity" evidence="9">
    <location>
        <begin position="110"/>
        <end position="121"/>
    </location>
</feature>
<feature type="transmembrane region" description="Helical" evidence="10">
    <location>
        <begin position="431"/>
        <end position="458"/>
    </location>
</feature>
<feature type="transmembrane region" description="Helical" evidence="10">
    <location>
        <begin position="648"/>
        <end position="669"/>
    </location>
</feature>
<dbReference type="GO" id="GO:0005886">
    <property type="term" value="C:plasma membrane"/>
    <property type="evidence" value="ECO:0007669"/>
    <property type="project" value="TreeGrafter"/>
</dbReference>
<feature type="transmembrane region" description="Helical" evidence="10">
    <location>
        <begin position="534"/>
        <end position="555"/>
    </location>
</feature>
<feature type="transmembrane region" description="Helical" evidence="10">
    <location>
        <begin position="470"/>
        <end position="489"/>
    </location>
</feature>
<feature type="compositionally biased region" description="Polar residues" evidence="9">
    <location>
        <begin position="1"/>
        <end position="10"/>
    </location>
</feature>
<evidence type="ECO:0000259" key="11">
    <source>
        <dbReference type="Pfam" id="PF01769"/>
    </source>
</evidence>
<dbReference type="PANTHER" id="PTHR16228">
    <property type="entry name" value="DIVALENT CATION TRANSPORTER SOLUTE CARRIER FAMILY 41"/>
    <property type="match status" value="1"/>
</dbReference>
<accession>A0A177TL78</accession>
<dbReference type="EMBL" id="LWDF02000093">
    <property type="protein sequence ID" value="KAE8257850.1"/>
    <property type="molecule type" value="Genomic_DNA"/>
</dbReference>
<evidence type="ECO:0000256" key="5">
    <source>
        <dbReference type="ARBA" id="ARBA00022842"/>
    </source>
</evidence>
<proteinExistence type="inferred from homology"/>
<feature type="transmembrane region" description="Helical" evidence="10">
    <location>
        <begin position="721"/>
        <end position="741"/>
    </location>
</feature>
<feature type="compositionally biased region" description="Low complexity" evidence="9">
    <location>
        <begin position="44"/>
        <end position="57"/>
    </location>
</feature>
<protein>
    <recommendedName>
        <fullName evidence="11">SLC41A/MgtE integral membrane domain-containing protein</fullName>
    </recommendedName>
</protein>
<sequence length="761" mass="80673">MGPTGSSISSPGRGRDRTVQTPPHSPRSAPRTSGERRPSVGSVPASPSRAAMIAAARSHPRASLGHYDPETLPDLDEDGPLLPPASLGQAAFSIDSDRSASPSSHRRRASSNAAAAVDPSPLRSALKYDPADEDEDDVERNKMSAKSQSTQARARELRRTIDQLSDDDDEGDDLIERIADHEGEDDDEGGEPSTRSSRSHPGSYLEAGNSNLQDGRFLDRNETAGKSIRARDRSLASQIWAIAREALPSLVFSVISLILTGQLLVHLARWPVFLKVDKLFILIPILLNLKGNLEMNLSLRMSTSANIGELDIKRTRQTLIAGNLALLQVQALIVSSFASTLAFVLGVITPSSEGANGTAASTRRASSTSGGVGFDSAGLMMSAVMSRLMRRGPTPSAGVSPSSSLQARRIIHHHPKPTDPALRLRNGYFEFVLVLATGMLSASFSSAILGSFMCALVVITRRMGGNPDNIASPLAASLGDLLTLTILGLAASGLVKFEGTVLATIILAALGAACLSFFIVSYRNAYVRELLTSGWVPLVVAMFISSGAGLVLDAFVQKYEGFALLVPISTGLPGAAAAIFASRISTALHSGVISLGSTTLTPSSSFNSRLSIKPPSAPSRLKRFIPRWIRRSWTNAIGTLPSRPVEGWLVPATLFAIVLAIDVAFLGLVKGMGELQFGWTFAICYMLSKSIAVVIALSLSHIFCHYLWAKDYDPDIYCLPFVSSIVDVIGQALLVMAFALAQALGEQVTASPGAGAGHGGM</sequence>
<evidence type="ECO:0000256" key="1">
    <source>
        <dbReference type="ARBA" id="ARBA00004141"/>
    </source>
</evidence>
<feature type="domain" description="SLC41A/MgtE integral membrane" evidence="11">
    <location>
        <begin position="283"/>
        <end position="345"/>
    </location>
</feature>
<feature type="region of interest" description="Disordered" evidence="9">
    <location>
        <begin position="1"/>
        <end position="217"/>
    </location>
</feature>
<name>A0A177TL78_9BASI</name>
<dbReference type="InterPro" id="IPR036739">
    <property type="entry name" value="SLC41_membr_dom_sf"/>
</dbReference>
<dbReference type="Gene3D" id="1.10.357.20">
    <property type="entry name" value="SLC41 divalent cation transporters, integral membrane domain"/>
    <property type="match status" value="3"/>
</dbReference>
<reference evidence="12" key="1">
    <citation type="submission" date="2016-04" db="EMBL/GenBank/DDBJ databases">
        <authorList>
            <person name="Nguyen H.D."/>
            <person name="Samba Siva P."/>
            <person name="Cullis J."/>
            <person name="Levesque C.A."/>
            <person name="Hambleton S."/>
        </authorList>
    </citation>
    <scope>NUCLEOTIDE SEQUENCE</scope>
    <source>
        <strain evidence="12">DAOMC 236416</strain>
    </source>
</reference>
<dbReference type="InterPro" id="IPR006667">
    <property type="entry name" value="SLC41_membr_dom"/>
</dbReference>
<keyword evidence="5" id="KW-0460">Magnesium</keyword>
<organism evidence="12 13">
    <name type="scientific">Tilletia indica</name>
    <dbReference type="NCBI Taxonomy" id="43049"/>
    <lineage>
        <taxon>Eukaryota</taxon>
        <taxon>Fungi</taxon>
        <taxon>Dikarya</taxon>
        <taxon>Basidiomycota</taxon>
        <taxon>Ustilaginomycotina</taxon>
        <taxon>Exobasidiomycetes</taxon>
        <taxon>Tilletiales</taxon>
        <taxon>Tilletiaceae</taxon>
        <taxon>Tilletia</taxon>
    </lineage>
</organism>
<dbReference type="SUPFAM" id="SSF161093">
    <property type="entry name" value="MgtE membrane domain-like"/>
    <property type="match status" value="3"/>
</dbReference>
<keyword evidence="6 10" id="KW-1133">Transmembrane helix</keyword>
<evidence type="ECO:0000256" key="9">
    <source>
        <dbReference type="SAM" id="MobiDB-lite"/>
    </source>
</evidence>
<evidence type="ECO:0000256" key="7">
    <source>
        <dbReference type="ARBA" id="ARBA00023065"/>
    </source>
</evidence>
<comment type="caution">
    <text evidence="12">The sequence shown here is derived from an EMBL/GenBank/DDBJ whole genome shotgun (WGS) entry which is preliminary data.</text>
</comment>
<keyword evidence="3" id="KW-0813">Transport</keyword>
<feature type="transmembrane region" description="Helical" evidence="10">
    <location>
        <begin position="690"/>
        <end position="709"/>
    </location>
</feature>